<dbReference type="InterPro" id="IPR051478">
    <property type="entry name" value="Beta-lactamase-like_AB/R"/>
</dbReference>
<evidence type="ECO:0000313" key="4">
    <source>
        <dbReference type="EMBL" id="TBU34301.1"/>
    </source>
</evidence>
<dbReference type="InterPro" id="IPR001466">
    <property type="entry name" value="Beta-lactam-related"/>
</dbReference>
<feature type="domain" description="Beta-lactamase-related" evidence="3">
    <location>
        <begin position="65"/>
        <end position="427"/>
    </location>
</feature>
<name>A0A4Q9N5D8_9APHY</name>
<protein>
    <submittedName>
        <fullName evidence="4">Beta-lactamase/transpeptidase-like protein</fullName>
    </submittedName>
</protein>
<proteinExistence type="inferred from homology"/>
<sequence>MIWNPLPAVIAALSYLSYGGWQSLSPQASANGDRWNCRPFLPNLFVETPPSPGLPVIRGATKALNDYFTSKFAQGGIDSLSVAVVTSNTVLYEKNFGVLRANETNSPPTTSHASYRIASISKLFTVLEGFILEQRGIISWDDPVDKYLEDFRYRLDGLDPHGPQPTPEEAPITLLQLATHMSGLGRDWPPGSAANWPYEVSGGGPPPDNGRPFPTYEALFDDLPKHHLVSYPWTYPSYSNTGVGILGLALAAASSAADGNYSRISHADLLQRDIFGPLGLNGSHFLATDQNKDSIVISSVMPEVVDDDFLNPMNPSGGQFSSLSDFIMLAQTLLNPRHPKSPLTQYSLNRWFKPVHAFEEDDWTEMGFLWEVIKARDSSGRLRRIYWKLGNLPGFNTVIAVHPGSSYSVIVLMAGSYPDAAELAYDAFEIMQPGIDRALSDLVKELYSGQWVVVQPGQNTTEGSSATITVHKGTLYIDEFILLGVDALEKMDAKGRVALRPTRRDEFRLDIGLPLYNGKRHTACFPYWVGQDSWGLRDNAPINAIYFTSSGEGRRLHIPSLSMVMERMR</sequence>
<gene>
    <name evidence="4" type="ORF">BD311DRAFT_747501</name>
</gene>
<dbReference type="SUPFAM" id="SSF56601">
    <property type="entry name" value="beta-lactamase/transpeptidase-like"/>
    <property type="match status" value="1"/>
</dbReference>
<comment type="similarity">
    <text evidence="1">Belongs to the beta-lactamase family.</text>
</comment>
<dbReference type="Gene3D" id="3.40.710.10">
    <property type="entry name" value="DD-peptidase/beta-lactamase superfamily"/>
    <property type="match status" value="1"/>
</dbReference>
<dbReference type="PANTHER" id="PTHR22935:SF95">
    <property type="entry name" value="BETA-LACTAMASE-LIKE 1-RELATED"/>
    <property type="match status" value="1"/>
</dbReference>
<dbReference type="PANTHER" id="PTHR22935">
    <property type="entry name" value="PENICILLIN-BINDING PROTEIN"/>
    <property type="match status" value="1"/>
</dbReference>
<dbReference type="Proteomes" id="UP000292957">
    <property type="component" value="Unassembled WGS sequence"/>
</dbReference>
<evidence type="ECO:0000256" key="2">
    <source>
        <dbReference type="SAM" id="SignalP"/>
    </source>
</evidence>
<reference evidence="4" key="1">
    <citation type="submission" date="2019-01" db="EMBL/GenBank/DDBJ databases">
        <title>Draft genome sequences of three monokaryotic isolates of the white-rot basidiomycete fungus Dichomitus squalens.</title>
        <authorList>
            <consortium name="DOE Joint Genome Institute"/>
            <person name="Lopez S.C."/>
            <person name="Andreopoulos B."/>
            <person name="Pangilinan J."/>
            <person name="Lipzen A."/>
            <person name="Riley R."/>
            <person name="Ahrendt S."/>
            <person name="Ng V."/>
            <person name="Barry K."/>
            <person name="Daum C."/>
            <person name="Grigoriev I.V."/>
            <person name="Hilden K.S."/>
            <person name="Makela M.R."/>
            <person name="de Vries R.P."/>
        </authorList>
    </citation>
    <scope>NUCLEOTIDE SEQUENCE [LARGE SCALE GENOMIC DNA]</scope>
    <source>
        <strain evidence="4">OM18370.1</strain>
    </source>
</reference>
<keyword evidence="2" id="KW-0732">Signal</keyword>
<organism evidence="4">
    <name type="scientific">Dichomitus squalens</name>
    <dbReference type="NCBI Taxonomy" id="114155"/>
    <lineage>
        <taxon>Eukaryota</taxon>
        <taxon>Fungi</taxon>
        <taxon>Dikarya</taxon>
        <taxon>Basidiomycota</taxon>
        <taxon>Agaricomycotina</taxon>
        <taxon>Agaricomycetes</taxon>
        <taxon>Polyporales</taxon>
        <taxon>Polyporaceae</taxon>
        <taxon>Dichomitus</taxon>
    </lineage>
</organism>
<evidence type="ECO:0000259" key="3">
    <source>
        <dbReference type="Pfam" id="PF00144"/>
    </source>
</evidence>
<accession>A0A4Q9N5D8</accession>
<dbReference type="OrthoDB" id="428260at2759"/>
<feature type="chain" id="PRO_5020600971" evidence="2">
    <location>
        <begin position="23"/>
        <end position="569"/>
    </location>
</feature>
<dbReference type="InterPro" id="IPR012338">
    <property type="entry name" value="Beta-lactam/transpept-like"/>
</dbReference>
<evidence type="ECO:0000256" key="1">
    <source>
        <dbReference type="ARBA" id="ARBA00038473"/>
    </source>
</evidence>
<dbReference type="EMBL" id="ML143389">
    <property type="protein sequence ID" value="TBU34301.1"/>
    <property type="molecule type" value="Genomic_DNA"/>
</dbReference>
<dbReference type="Pfam" id="PF00144">
    <property type="entry name" value="Beta-lactamase"/>
    <property type="match status" value="1"/>
</dbReference>
<dbReference type="AlphaFoldDB" id="A0A4Q9N5D8"/>
<feature type="signal peptide" evidence="2">
    <location>
        <begin position="1"/>
        <end position="22"/>
    </location>
</feature>